<name>A0ABQ7F0P4_BRACR</name>
<organism evidence="2 3">
    <name type="scientific">Brassica cretica</name>
    <name type="common">Mustard</name>
    <dbReference type="NCBI Taxonomy" id="69181"/>
    <lineage>
        <taxon>Eukaryota</taxon>
        <taxon>Viridiplantae</taxon>
        <taxon>Streptophyta</taxon>
        <taxon>Embryophyta</taxon>
        <taxon>Tracheophyta</taxon>
        <taxon>Spermatophyta</taxon>
        <taxon>Magnoliopsida</taxon>
        <taxon>eudicotyledons</taxon>
        <taxon>Gunneridae</taxon>
        <taxon>Pentapetalae</taxon>
        <taxon>rosids</taxon>
        <taxon>malvids</taxon>
        <taxon>Brassicales</taxon>
        <taxon>Brassicaceae</taxon>
        <taxon>Brassiceae</taxon>
        <taxon>Brassica</taxon>
    </lineage>
</organism>
<feature type="region of interest" description="Disordered" evidence="1">
    <location>
        <begin position="208"/>
        <end position="228"/>
    </location>
</feature>
<evidence type="ECO:0000313" key="2">
    <source>
        <dbReference type="EMBL" id="KAF3608898.1"/>
    </source>
</evidence>
<feature type="compositionally biased region" description="Polar residues" evidence="1">
    <location>
        <begin position="216"/>
        <end position="228"/>
    </location>
</feature>
<dbReference type="EMBL" id="QGKV02000297">
    <property type="protein sequence ID" value="KAF3608898.1"/>
    <property type="molecule type" value="Genomic_DNA"/>
</dbReference>
<accession>A0ABQ7F0P4</accession>
<proteinExistence type="predicted"/>
<keyword evidence="3" id="KW-1185">Reference proteome</keyword>
<comment type="caution">
    <text evidence="2">The sequence shown here is derived from an EMBL/GenBank/DDBJ whole genome shotgun (WGS) entry which is preliminary data.</text>
</comment>
<protein>
    <submittedName>
        <fullName evidence="2">Uncharacterized protein</fullName>
    </submittedName>
</protein>
<reference evidence="2 3" key="1">
    <citation type="journal article" date="2020" name="BMC Genomics">
        <title>Intraspecific diversification of the crop wild relative Brassica cretica Lam. using demographic model selection.</title>
        <authorList>
            <person name="Kioukis A."/>
            <person name="Michalopoulou V.A."/>
            <person name="Briers L."/>
            <person name="Pirintsos S."/>
            <person name="Studholme D.J."/>
            <person name="Pavlidis P."/>
            <person name="Sarris P.F."/>
        </authorList>
    </citation>
    <scope>NUCLEOTIDE SEQUENCE [LARGE SCALE GENOMIC DNA]</scope>
    <source>
        <strain evidence="3">cv. PFS-1207/04</strain>
    </source>
</reference>
<feature type="region of interest" description="Disordered" evidence="1">
    <location>
        <begin position="309"/>
        <end position="338"/>
    </location>
</feature>
<feature type="compositionally biased region" description="Polar residues" evidence="1">
    <location>
        <begin position="309"/>
        <end position="322"/>
    </location>
</feature>
<evidence type="ECO:0000256" key="1">
    <source>
        <dbReference type="SAM" id="MobiDB-lite"/>
    </source>
</evidence>
<dbReference type="Proteomes" id="UP000266723">
    <property type="component" value="Unassembled WGS sequence"/>
</dbReference>
<evidence type="ECO:0000313" key="3">
    <source>
        <dbReference type="Proteomes" id="UP000266723"/>
    </source>
</evidence>
<sequence length="392" mass="44399">MGQLVRLVCGQWTKNDEGDWIFKEDPNEVEHFIVACTNQKFDTFLALVREELLLPSTKPVVLTYRLPDSMTERRTIKQPPHTILTDENVEFLMSIQEWKNEGFVCVTAGPLGVAKYNFLCRSPFTIGDITYLAEGITEEEHFAVINEEVGDDEIKCNGRVLRELFTEEKLALLYRYSFEIEKAKQTTQVNVKQSKHLSEDHLSFRTKPIPAKRGNVQESSRRASSLEQYSEDATFFSPTMGDMVGDTDYWETCGSGSCDNIINLSSELHFEDEQSPMSENEIVDIDGSSTGYTAAAEYVNAGEIHNTSRLNTEQPYPTSREGNSNEEMRTGYIPTGLENRGTLRHRNEEVGNRVQYINIESDADPSDSYYRMNADGVVGDSFSESRDGKGLY</sequence>
<gene>
    <name evidence="2" type="ORF">DY000_02047465</name>
</gene>